<dbReference type="HOGENOM" id="CLU_016274_1_1_2"/>
<dbReference type="InterPro" id="IPR043129">
    <property type="entry name" value="ATPase_NBD"/>
</dbReference>
<dbReference type="GeneID" id="25393803"/>
<gene>
    <name evidence="2" type="ordered locus">Cmaq_1667</name>
</gene>
<dbReference type="KEGG" id="cma:Cmaq_1667"/>
<dbReference type="Gene3D" id="3.30.420.40">
    <property type="match status" value="2"/>
</dbReference>
<dbReference type="eggNOG" id="arCOG03659">
    <property type="taxonomic scope" value="Archaea"/>
</dbReference>
<dbReference type="Pfam" id="PF01869">
    <property type="entry name" value="BcrAD_BadFG"/>
    <property type="match status" value="1"/>
</dbReference>
<reference evidence="2 3" key="1">
    <citation type="submission" date="2007-10" db="EMBL/GenBank/DDBJ databases">
        <title>Complete sequence of Caldivirga maquilingensis IC-167.</title>
        <authorList>
            <consortium name="US DOE Joint Genome Institute"/>
            <person name="Copeland A."/>
            <person name="Lucas S."/>
            <person name="Lapidus A."/>
            <person name="Barry K."/>
            <person name="Glavina del Rio T."/>
            <person name="Dalin E."/>
            <person name="Tice H."/>
            <person name="Pitluck S."/>
            <person name="Saunders E."/>
            <person name="Brettin T."/>
            <person name="Bruce D."/>
            <person name="Detter J.C."/>
            <person name="Han C."/>
            <person name="Schmutz J."/>
            <person name="Larimer F."/>
            <person name="Land M."/>
            <person name="Hauser L."/>
            <person name="Kyrpides N."/>
            <person name="Ivanova N."/>
            <person name="Biddle J.F."/>
            <person name="Zhang Z."/>
            <person name="Fitz-Gibbon S.T."/>
            <person name="Lowe T.M."/>
            <person name="Saltikov C."/>
            <person name="House C.H."/>
            <person name="Richardson P."/>
        </authorList>
    </citation>
    <scope>NUCLEOTIDE SEQUENCE [LARGE SCALE GENOMIC DNA]</scope>
    <source>
        <strain evidence="3">ATCC 700844 / DSM 13496 / JCM 10307 / IC-167</strain>
    </source>
</reference>
<keyword evidence="3" id="KW-1185">Reference proteome</keyword>
<accession>A8MA19</accession>
<evidence type="ECO:0000313" key="3">
    <source>
        <dbReference type="Proteomes" id="UP000001137"/>
    </source>
</evidence>
<evidence type="ECO:0000313" key="2">
    <source>
        <dbReference type="EMBL" id="ABW02490.1"/>
    </source>
</evidence>
<protein>
    <submittedName>
        <fullName evidence="2">ATPase BadF/BadG/BcrA/BcrD type</fullName>
    </submittedName>
</protein>
<dbReference type="AlphaFoldDB" id="A8MA19"/>
<dbReference type="STRING" id="397948.Cmaq_1667"/>
<dbReference type="PANTHER" id="PTHR43190">
    <property type="entry name" value="N-ACETYL-D-GLUCOSAMINE KINASE"/>
    <property type="match status" value="1"/>
</dbReference>
<organism evidence="2 3">
    <name type="scientific">Caldivirga maquilingensis (strain ATCC 700844 / DSM 13496 / JCM 10307 / IC-167)</name>
    <dbReference type="NCBI Taxonomy" id="397948"/>
    <lineage>
        <taxon>Archaea</taxon>
        <taxon>Thermoproteota</taxon>
        <taxon>Thermoprotei</taxon>
        <taxon>Thermoproteales</taxon>
        <taxon>Thermoproteaceae</taxon>
        <taxon>Caldivirga</taxon>
    </lineage>
</organism>
<dbReference type="OrthoDB" id="39947at2157"/>
<dbReference type="SUPFAM" id="SSF53067">
    <property type="entry name" value="Actin-like ATPase domain"/>
    <property type="match status" value="2"/>
</dbReference>
<sequence>MVKVVLGIDGGATKTEAAVLSYDGVLLALGQAGPSNPAALPINEVCSNISASVVNALRKINDNVEVAVLSLSMAGYLGGAWDSEIRNCLMSELGDYVKDARIYITEDIEAAHASAFLTGDGVIGILGTGSNFYGKYAGRRARVGGWGHLIDDEGGAYHIGALGLSTVVRSYDGRIGETILVKYALNQYSVSSIEELIAKVYSAKDVKGAIASFAKSVFDAAREGDREALSILRRETEEVALALTTVIKRLGALNLPIALMGGTYMANRDLWKPMIEEELSRLMGRQVTIGESLIRQSCAASVIPINTGERFSGDYLTNIVKSCSVKHE</sequence>
<evidence type="ECO:0000259" key="1">
    <source>
        <dbReference type="Pfam" id="PF01869"/>
    </source>
</evidence>
<dbReference type="CDD" id="cd24007">
    <property type="entry name" value="ASKHA_NBD_eukNAGK-like"/>
    <property type="match status" value="1"/>
</dbReference>
<name>A8MA19_CALMQ</name>
<dbReference type="Proteomes" id="UP000001137">
    <property type="component" value="Chromosome"/>
</dbReference>
<dbReference type="RefSeq" id="WP_012186709.1">
    <property type="nucleotide sequence ID" value="NC_009954.1"/>
</dbReference>
<dbReference type="InterPro" id="IPR002731">
    <property type="entry name" value="ATPase_BadF"/>
</dbReference>
<dbReference type="PANTHER" id="PTHR43190:SF3">
    <property type="entry name" value="N-ACETYL-D-GLUCOSAMINE KINASE"/>
    <property type="match status" value="1"/>
</dbReference>
<dbReference type="EMBL" id="CP000852">
    <property type="protein sequence ID" value="ABW02490.1"/>
    <property type="molecule type" value="Genomic_DNA"/>
</dbReference>
<proteinExistence type="predicted"/>
<feature type="domain" description="ATPase BadF/BadG/BcrA/BcrD type" evidence="1">
    <location>
        <begin position="6"/>
        <end position="270"/>
    </location>
</feature>
<dbReference type="InterPro" id="IPR052519">
    <property type="entry name" value="Euk-type_GlcNAc_Kinase"/>
</dbReference>